<organism evidence="6">
    <name type="scientific">Dechloromonas aromatica (strain RCB)</name>
    <dbReference type="NCBI Taxonomy" id="159087"/>
    <lineage>
        <taxon>Bacteria</taxon>
        <taxon>Pseudomonadati</taxon>
        <taxon>Pseudomonadota</taxon>
        <taxon>Betaproteobacteria</taxon>
        <taxon>Rhodocyclales</taxon>
        <taxon>Azonexaceae</taxon>
        <taxon>Dechloromonas</taxon>
    </lineage>
</organism>
<dbReference type="InterPro" id="IPR019844">
    <property type="entry name" value="CSD_CS"/>
</dbReference>
<dbReference type="GO" id="GO:0003677">
    <property type="term" value="F:DNA binding"/>
    <property type="evidence" value="ECO:0007669"/>
    <property type="project" value="UniProtKB-KW"/>
</dbReference>
<dbReference type="InterPro" id="IPR012156">
    <property type="entry name" value="Cold_shock_CspA"/>
</dbReference>
<evidence type="ECO:0000259" key="5">
    <source>
        <dbReference type="PROSITE" id="PS51857"/>
    </source>
</evidence>
<dbReference type="STRING" id="159087.Daro_3392"/>
<dbReference type="Gene3D" id="6.20.370.130">
    <property type="match status" value="1"/>
</dbReference>
<evidence type="ECO:0000256" key="1">
    <source>
        <dbReference type="ARBA" id="ARBA00004496"/>
    </source>
</evidence>
<dbReference type="EMBL" id="CP000089">
    <property type="protein sequence ID" value="AAZ48121.1"/>
    <property type="molecule type" value="Genomic_DNA"/>
</dbReference>
<accession>Q47AL0</accession>
<name>Q47AL0_DECAR</name>
<dbReference type="eggNOG" id="COG1278">
    <property type="taxonomic scope" value="Bacteria"/>
</dbReference>
<evidence type="ECO:0000256" key="4">
    <source>
        <dbReference type="RuleBase" id="RU000408"/>
    </source>
</evidence>
<dbReference type="InterPro" id="IPR011129">
    <property type="entry name" value="CSD"/>
</dbReference>
<evidence type="ECO:0000256" key="3">
    <source>
        <dbReference type="ARBA" id="ARBA00022490"/>
    </source>
</evidence>
<proteinExistence type="predicted"/>
<dbReference type="CDD" id="cd04458">
    <property type="entry name" value="CSP_CDS"/>
    <property type="match status" value="1"/>
</dbReference>
<sequence>MANGTVKWFNDSKGFGFISPSEGGEDLFAHFSAIQGNGFKTLAENQKVTFDVVNGPKGKQAANIRPAE</sequence>
<dbReference type="FunFam" id="2.40.50.140:FF:000006">
    <property type="entry name" value="Cold shock protein CspC"/>
    <property type="match status" value="1"/>
</dbReference>
<reference evidence="6" key="1">
    <citation type="submission" date="2005-08" db="EMBL/GenBank/DDBJ databases">
        <title>Complete sequence of Dechloromonas aromatica RCB.</title>
        <authorList>
            <person name="Salinero K.K."/>
            <person name="Copeland A."/>
            <person name="Lucas S."/>
            <person name="Lapidus A."/>
            <person name="Barry K."/>
            <person name="Detter J.C."/>
            <person name="Glavina T."/>
            <person name="Hammon N."/>
            <person name="Israni S."/>
            <person name="Pitluck S."/>
            <person name="Di Bartolo G."/>
            <person name="Trong S."/>
            <person name="Schmutz J."/>
            <person name="Larimer F."/>
            <person name="Land M."/>
            <person name="Ivanova N."/>
            <person name="Richardson P."/>
        </authorList>
    </citation>
    <scope>NUCLEOTIDE SEQUENCE</scope>
    <source>
        <strain evidence="6">RCB</strain>
    </source>
</reference>
<protein>
    <recommendedName>
        <fullName evidence="2">Cold shock-like protein CspA</fullName>
    </recommendedName>
</protein>
<dbReference type="PIRSF" id="PIRSF002599">
    <property type="entry name" value="Cold_shock_A"/>
    <property type="match status" value="1"/>
</dbReference>
<feature type="domain" description="CSD" evidence="5">
    <location>
        <begin position="1"/>
        <end position="66"/>
    </location>
</feature>
<evidence type="ECO:0000313" key="6">
    <source>
        <dbReference type="EMBL" id="AAZ48121.1"/>
    </source>
</evidence>
<dbReference type="OrthoDB" id="9800919at2"/>
<dbReference type="SUPFAM" id="SSF50249">
    <property type="entry name" value="Nucleic acid-binding proteins"/>
    <property type="match status" value="1"/>
</dbReference>
<dbReference type="InterPro" id="IPR050181">
    <property type="entry name" value="Cold_shock_domain"/>
</dbReference>
<dbReference type="InterPro" id="IPR012340">
    <property type="entry name" value="NA-bd_OB-fold"/>
</dbReference>
<dbReference type="PANTHER" id="PTHR11544">
    <property type="entry name" value="COLD SHOCK DOMAIN CONTAINING PROTEINS"/>
    <property type="match status" value="1"/>
</dbReference>
<comment type="subcellular location">
    <subcellularLocation>
        <location evidence="1 4">Cytoplasm</location>
    </subcellularLocation>
</comment>
<dbReference type="KEGG" id="dar:Daro_3392"/>
<dbReference type="PRINTS" id="PR00050">
    <property type="entry name" value="COLDSHOCK"/>
</dbReference>
<dbReference type="Gene3D" id="2.40.50.140">
    <property type="entry name" value="Nucleic acid-binding proteins"/>
    <property type="match status" value="1"/>
</dbReference>
<dbReference type="AlphaFoldDB" id="Q47AL0"/>
<dbReference type="PROSITE" id="PS51857">
    <property type="entry name" value="CSD_2"/>
    <property type="match status" value="1"/>
</dbReference>
<dbReference type="Pfam" id="PF00313">
    <property type="entry name" value="CSD"/>
    <property type="match status" value="1"/>
</dbReference>
<dbReference type="HOGENOM" id="CLU_117621_0_3_4"/>
<dbReference type="GO" id="GO:0005829">
    <property type="term" value="C:cytosol"/>
    <property type="evidence" value="ECO:0007669"/>
    <property type="project" value="UniProtKB-ARBA"/>
</dbReference>
<dbReference type="PROSITE" id="PS00352">
    <property type="entry name" value="CSD_1"/>
    <property type="match status" value="1"/>
</dbReference>
<dbReference type="InterPro" id="IPR002059">
    <property type="entry name" value="CSP_DNA-bd"/>
</dbReference>
<gene>
    <name evidence="6" type="ordered locus">Daro_3392</name>
</gene>
<dbReference type="SMART" id="SM00357">
    <property type="entry name" value="CSP"/>
    <property type="match status" value="1"/>
</dbReference>
<keyword evidence="6" id="KW-0238">DNA-binding</keyword>
<evidence type="ECO:0000256" key="2">
    <source>
        <dbReference type="ARBA" id="ARBA00022332"/>
    </source>
</evidence>
<keyword evidence="3" id="KW-0963">Cytoplasm</keyword>